<gene>
    <name evidence="2" type="ORF">GCM10010478_50810</name>
</gene>
<evidence type="ECO:0008006" key="4">
    <source>
        <dbReference type="Google" id="ProtNLM"/>
    </source>
</evidence>
<proteinExistence type="predicted"/>
<keyword evidence="3" id="KW-1185">Reference proteome</keyword>
<evidence type="ECO:0000313" key="3">
    <source>
        <dbReference type="Proteomes" id="UP001501423"/>
    </source>
</evidence>
<evidence type="ECO:0000256" key="1">
    <source>
        <dbReference type="SAM" id="MobiDB-lite"/>
    </source>
</evidence>
<feature type="region of interest" description="Disordered" evidence="1">
    <location>
        <begin position="64"/>
        <end position="105"/>
    </location>
</feature>
<reference evidence="2 3" key="1">
    <citation type="journal article" date="2019" name="Int. J. Syst. Evol. Microbiol.">
        <title>The Global Catalogue of Microorganisms (GCM) 10K type strain sequencing project: providing services to taxonomists for standard genome sequencing and annotation.</title>
        <authorList>
            <consortium name="The Broad Institute Genomics Platform"/>
            <consortium name="The Broad Institute Genome Sequencing Center for Infectious Disease"/>
            <person name="Wu L."/>
            <person name="Ma J."/>
        </authorList>
    </citation>
    <scope>NUCLEOTIDE SEQUENCE [LARGE SCALE GENOMIC DNA]</scope>
    <source>
        <strain evidence="2 3">JCM 9650</strain>
    </source>
</reference>
<protein>
    <recommendedName>
        <fullName evidence="4">Transposase</fullName>
    </recommendedName>
</protein>
<dbReference type="EMBL" id="BAAAVA010000077">
    <property type="protein sequence ID" value="GAA2943082.1"/>
    <property type="molecule type" value="Genomic_DNA"/>
</dbReference>
<sequence length="105" mass="11689">MQRLADPHKAQNVRPVHGCGSNGATRSQVARNKISMHPDPLPTEIVEYKTRGISSRRARRVWRQFARSSAQPEAPSSGSRSRKHSESNHSSFTKSGRVRRAAPTC</sequence>
<organism evidence="2 3">
    <name type="scientific">Streptomyces erythrogriseus</name>
    <dbReference type="NCBI Taxonomy" id="284027"/>
    <lineage>
        <taxon>Bacteria</taxon>
        <taxon>Bacillati</taxon>
        <taxon>Actinomycetota</taxon>
        <taxon>Actinomycetes</taxon>
        <taxon>Kitasatosporales</taxon>
        <taxon>Streptomycetaceae</taxon>
        <taxon>Streptomyces</taxon>
        <taxon>Streptomyces griseoincarnatus group</taxon>
    </lineage>
</organism>
<accession>A0ABN3X8L5</accession>
<feature type="compositionally biased region" description="Basic residues" evidence="1">
    <location>
        <begin position="96"/>
        <end position="105"/>
    </location>
</feature>
<comment type="caution">
    <text evidence="2">The sequence shown here is derived from an EMBL/GenBank/DDBJ whole genome shotgun (WGS) entry which is preliminary data.</text>
</comment>
<dbReference type="Proteomes" id="UP001501423">
    <property type="component" value="Unassembled WGS sequence"/>
</dbReference>
<evidence type="ECO:0000313" key="2">
    <source>
        <dbReference type="EMBL" id="GAA2943082.1"/>
    </source>
</evidence>
<feature type="region of interest" description="Disordered" evidence="1">
    <location>
        <begin position="1"/>
        <end position="41"/>
    </location>
</feature>
<name>A0ABN3X8L5_9ACTN</name>